<dbReference type="SUPFAM" id="SSF47413">
    <property type="entry name" value="lambda repressor-like DNA-binding domains"/>
    <property type="match status" value="1"/>
</dbReference>
<evidence type="ECO:0000313" key="4">
    <source>
        <dbReference type="EMBL" id="SES15115.1"/>
    </source>
</evidence>
<dbReference type="SMART" id="SM00530">
    <property type="entry name" value="HTH_XRE"/>
    <property type="match status" value="1"/>
</dbReference>
<dbReference type="Pfam" id="PF13424">
    <property type="entry name" value="TPR_12"/>
    <property type="match status" value="2"/>
</dbReference>
<proteinExistence type="predicted"/>
<dbReference type="STRING" id="402600.SAMN05216188_12379"/>
<feature type="domain" description="HTH cro/C1-type" evidence="3">
    <location>
        <begin position="10"/>
        <end position="65"/>
    </location>
</feature>
<evidence type="ECO:0000256" key="2">
    <source>
        <dbReference type="SAM" id="MobiDB-lite"/>
    </source>
</evidence>
<dbReference type="EMBL" id="FOFR01000023">
    <property type="protein sequence ID" value="SES15115.1"/>
    <property type="molecule type" value="Genomic_DNA"/>
</dbReference>
<reference evidence="5" key="1">
    <citation type="submission" date="2016-10" db="EMBL/GenBank/DDBJ databases">
        <authorList>
            <person name="Varghese N."/>
            <person name="Submissions S."/>
        </authorList>
    </citation>
    <scope>NUCLEOTIDE SEQUENCE [LARGE SCALE GENOMIC DNA]</scope>
    <source>
        <strain evidence="5">CGMCC 4.3525</strain>
    </source>
</reference>
<dbReference type="InterPro" id="IPR019734">
    <property type="entry name" value="TPR_rpt"/>
</dbReference>
<dbReference type="GO" id="GO:0043531">
    <property type="term" value="F:ADP binding"/>
    <property type="evidence" value="ECO:0007669"/>
    <property type="project" value="InterPro"/>
</dbReference>
<dbReference type="PRINTS" id="PR00364">
    <property type="entry name" value="DISEASERSIST"/>
</dbReference>
<dbReference type="PANTHER" id="PTHR47691">
    <property type="entry name" value="REGULATOR-RELATED"/>
    <property type="match status" value="1"/>
</dbReference>
<dbReference type="Proteomes" id="UP000199352">
    <property type="component" value="Unassembled WGS sequence"/>
</dbReference>
<dbReference type="RefSeq" id="WP_089959258.1">
    <property type="nucleotide sequence ID" value="NZ_FOFR01000023.1"/>
</dbReference>
<dbReference type="Gene3D" id="3.40.50.300">
    <property type="entry name" value="P-loop containing nucleotide triphosphate hydrolases"/>
    <property type="match status" value="1"/>
</dbReference>
<dbReference type="Gene3D" id="1.10.260.40">
    <property type="entry name" value="lambda repressor-like DNA-binding domains"/>
    <property type="match status" value="1"/>
</dbReference>
<evidence type="ECO:0000256" key="1">
    <source>
        <dbReference type="PROSITE-ProRule" id="PRU00339"/>
    </source>
</evidence>
<keyword evidence="1" id="KW-0802">TPR repeat</keyword>
<gene>
    <name evidence="4" type="ORF">SAMN05216188_12379</name>
</gene>
<dbReference type="SUPFAM" id="SSF48452">
    <property type="entry name" value="TPR-like"/>
    <property type="match status" value="2"/>
</dbReference>
<sequence>MNSELFGPALRRLRERARLTQEQLAEKAGLSVNAVSALERGERRRPYPSTVRALAEALGLDDEELRRLQALVPRRDRQPGAPPVPVPRQLPAVPRHFTGRAGDLSRLTALLPPAAGAEDGTRPGAVAIAVIDGTAGVGKTTLAVAWAHQVRELFPDGQMYVNLHGYDLGPPVTADAVLDGFLRALGVPITELPPTVAERAALFRSLVDGRRVLMVLDNAGDAEQVRPLLPGSGSCMVLVTSRVNLAGLAVSAGAVRINLDRLPDAEATSLLRAVVGPDRARREPAAVAELVRLCARLPLALQVAGQRAVTRPHTGLADVAGELADEERRLHLLSTGTDEYTAVRPVFSWSYHALPAGGARLFRLLGLHVGPDIGVAAVAALADVGATEARRLLDGLTDTHLIEHTGRDRFAPHDLLRAYARERVEAEEPPAARRQALLRLTGFYLHTAAAADQLLHPGRHRALTGATPPPRHPGALTTFDEALVWCETERATLVAVIAAAAEAGLDTAAWQLANNLWSFYYLRKHWSDRITAHEIGLACARRSGDLNGQARMLNGLAGALADAGRFDDAIEHFHRARPLFRDSGDRWGEAAVLVNLANTCLGHRRHEEALGHAELALPLVEALDNPYLEGIALGTLSEAHLGLRRYDKARNNFLRVLELCRRIGHRHGEGTTLLHLGEACLGLRQYDDALDYLTQALDLSRNTADRHGEAHALMYLGNLYDHTHRPEVARSHWTAALSILDETGDPRADEVRECLRR</sequence>
<feature type="repeat" description="TPR" evidence="1">
    <location>
        <begin position="670"/>
        <end position="703"/>
    </location>
</feature>
<dbReference type="InterPro" id="IPR001387">
    <property type="entry name" value="Cro/C1-type_HTH"/>
</dbReference>
<organism evidence="4 5">
    <name type="scientific">Lentzea xinjiangensis</name>
    <dbReference type="NCBI Taxonomy" id="402600"/>
    <lineage>
        <taxon>Bacteria</taxon>
        <taxon>Bacillati</taxon>
        <taxon>Actinomycetota</taxon>
        <taxon>Actinomycetes</taxon>
        <taxon>Pseudonocardiales</taxon>
        <taxon>Pseudonocardiaceae</taxon>
        <taxon>Lentzea</taxon>
    </lineage>
</organism>
<dbReference type="PROSITE" id="PS50005">
    <property type="entry name" value="TPR"/>
    <property type="match status" value="1"/>
</dbReference>
<protein>
    <submittedName>
        <fullName evidence="4">NB-ARC domain-containing protein</fullName>
    </submittedName>
</protein>
<feature type="region of interest" description="Disordered" evidence="2">
    <location>
        <begin position="74"/>
        <end position="93"/>
    </location>
</feature>
<dbReference type="CDD" id="cd00093">
    <property type="entry name" value="HTH_XRE"/>
    <property type="match status" value="1"/>
</dbReference>
<dbReference type="SUPFAM" id="SSF52540">
    <property type="entry name" value="P-loop containing nucleoside triphosphate hydrolases"/>
    <property type="match status" value="1"/>
</dbReference>
<dbReference type="Gene3D" id="1.25.40.10">
    <property type="entry name" value="Tetratricopeptide repeat domain"/>
    <property type="match status" value="1"/>
</dbReference>
<evidence type="ECO:0000259" key="3">
    <source>
        <dbReference type="PROSITE" id="PS50943"/>
    </source>
</evidence>
<evidence type="ECO:0000313" key="5">
    <source>
        <dbReference type="Proteomes" id="UP000199352"/>
    </source>
</evidence>
<accession>A0A1H9V050</accession>
<dbReference type="PROSITE" id="PS50943">
    <property type="entry name" value="HTH_CROC1"/>
    <property type="match status" value="1"/>
</dbReference>
<dbReference type="Pfam" id="PF13560">
    <property type="entry name" value="HTH_31"/>
    <property type="match status" value="1"/>
</dbReference>
<name>A0A1H9V050_9PSEU</name>
<keyword evidence="5" id="KW-1185">Reference proteome</keyword>
<dbReference type="GO" id="GO:0003677">
    <property type="term" value="F:DNA binding"/>
    <property type="evidence" value="ECO:0007669"/>
    <property type="project" value="InterPro"/>
</dbReference>
<dbReference type="OrthoDB" id="581105at2"/>
<dbReference type="InterPro" id="IPR010982">
    <property type="entry name" value="Lambda_DNA-bd_dom_sf"/>
</dbReference>
<dbReference type="InterPro" id="IPR011990">
    <property type="entry name" value="TPR-like_helical_dom_sf"/>
</dbReference>
<dbReference type="AlphaFoldDB" id="A0A1H9V050"/>
<dbReference type="InterPro" id="IPR027417">
    <property type="entry name" value="P-loop_NTPase"/>
</dbReference>
<dbReference type="PANTHER" id="PTHR47691:SF3">
    <property type="entry name" value="HTH-TYPE TRANSCRIPTIONAL REGULATOR RV0890C-RELATED"/>
    <property type="match status" value="1"/>
</dbReference>
<dbReference type="SMART" id="SM00028">
    <property type="entry name" value="TPR"/>
    <property type="match status" value="5"/>
</dbReference>